<keyword evidence="11" id="KW-1185">Reference proteome</keyword>
<feature type="transmembrane region" description="Helical" evidence="9">
    <location>
        <begin position="230"/>
        <end position="254"/>
    </location>
</feature>
<organism evidence="10 11">
    <name type="scientific">Oliverpabstia intestinalis</name>
    <dbReference type="NCBI Taxonomy" id="2606633"/>
    <lineage>
        <taxon>Bacteria</taxon>
        <taxon>Bacillati</taxon>
        <taxon>Bacillota</taxon>
        <taxon>Clostridia</taxon>
        <taxon>Lachnospirales</taxon>
        <taxon>Lachnospiraceae</taxon>
        <taxon>Oliverpabstia</taxon>
    </lineage>
</organism>
<evidence type="ECO:0000256" key="6">
    <source>
        <dbReference type="ARBA" id="ARBA00022989"/>
    </source>
</evidence>
<keyword evidence="3" id="KW-1003">Cell membrane</keyword>
<accession>A0A7X2P4E6</accession>
<comment type="similarity">
    <text evidence="8">Belongs to the binding-protein-dependent transport system permease family. LivHM subfamily.</text>
</comment>
<dbReference type="NCBIfam" id="TIGR03409">
    <property type="entry name" value="urea_trans_UrtB"/>
    <property type="match status" value="1"/>
</dbReference>
<comment type="subcellular location">
    <subcellularLocation>
        <location evidence="1">Cell membrane</location>
        <topology evidence="1">Multi-pass membrane protein</topology>
    </subcellularLocation>
</comment>
<evidence type="ECO:0000256" key="3">
    <source>
        <dbReference type="ARBA" id="ARBA00022475"/>
    </source>
</evidence>
<keyword evidence="6 9" id="KW-1133">Transmembrane helix</keyword>
<evidence type="ECO:0000256" key="9">
    <source>
        <dbReference type="SAM" id="Phobius"/>
    </source>
</evidence>
<dbReference type="Pfam" id="PF02653">
    <property type="entry name" value="BPD_transp_2"/>
    <property type="match status" value="1"/>
</dbReference>
<dbReference type="InterPro" id="IPR052157">
    <property type="entry name" value="BCAA_transport_permease"/>
</dbReference>
<dbReference type="GO" id="GO:0005886">
    <property type="term" value="C:plasma membrane"/>
    <property type="evidence" value="ECO:0007669"/>
    <property type="project" value="UniProtKB-SubCell"/>
</dbReference>
<proteinExistence type="inferred from homology"/>
<protein>
    <submittedName>
        <fullName evidence="10">Urea ABC transporter permease subunit UrtB</fullName>
    </submittedName>
</protein>
<dbReference type="CDD" id="cd06582">
    <property type="entry name" value="TM_PBP1_LivH_like"/>
    <property type="match status" value="1"/>
</dbReference>
<feature type="transmembrane region" description="Helical" evidence="9">
    <location>
        <begin position="64"/>
        <end position="89"/>
    </location>
</feature>
<feature type="transmembrane region" description="Helical" evidence="9">
    <location>
        <begin position="266"/>
        <end position="282"/>
    </location>
</feature>
<dbReference type="InterPro" id="IPR017779">
    <property type="entry name" value="ABC_UrtB_bac"/>
</dbReference>
<evidence type="ECO:0000313" key="10">
    <source>
        <dbReference type="EMBL" id="MST67256.1"/>
    </source>
</evidence>
<evidence type="ECO:0000256" key="2">
    <source>
        <dbReference type="ARBA" id="ARBA00022448"/>
    </source>
</evidence>
<gene>
    <name evidence="10" type="primary">urtB</name>
    <name evidence="10" type="ORF">FYJ57_11125</name>
</gene>
<evidence type="ECO:0000313" key="11">
    <source>
        <dbReference type="Proteomes" id="UP000440513"/>
    </source>
</evidence>
<dbReference type="PANTHER" id="PTHR11795:SF447">
    <property type="entry name" value="ABC TRANSPORTER PERMEASE PROTEIN"/>
    <property type="match status" value="1"/>
</dbReference>
<evidence type="ECO:0000256" key="5">
    <source>
        <dbReference type="ARBA" id="ARBA00022970"/>
    </source>
</evidence>
<evidence type="ECO:0000256" key="4">
    <source>
        <dbReference type="ARBA" id="ARBA00022692"/>
    </source>
</evidence>
<sequence>MNLLFNGLSLSSIILLASLGLAITFGLMRVINMAHGEFMMIGAYTSYVIQNLLQTWLGNSGADVGYFLSIIIAFAVTFLIGSLLETLVVSRLYGREIDSLLATWGISLILQQAARTIFGTQGVLVTTPKVLSGSIRIGKTSLSMTRLFIIALVACCLLLVWFLMYRTNFGRQMRAVMQNRSMAQCMGINSRKIDNLTFSIGSGLAGIAGCSIALLGSIDSTVGQNYIVNTFMAVVLGGVGKLLGTVLGSSIIGFSSIGFETMTSSSIAKAIVLLIIIIFLQKKPQGLFTVRSRALDE</sequence>
<dbReference type="AlphaFoldDB" id="A0A7X2P4E6"/>
<feature type="transmembrane region" description="Helical" evidence="9">
    <location>
        <begin position="196"/>
        <end position="218"/>
    </location>
</feature>
<dbReference type="GO" id="GO:0022857">
    <property type="term" value="F:transmembrane transporter activity"/>
    <property type="evidence" value="ECO:0007669"/>
    <property type="project" value="InterPro"/>
</dbReference>
<dbReference type="GO" id="GO:0006865">
    <property type="term" value="P:amino acid transport"/>
    <property type="evidence" value="ECO:0007669"/>
    <property type="project" value="UniProtKB-KW"/>
</dbReference>
<name>A0A7X2P4E6_9FIRM</name>
<keyword evidence="5" id="KW-0029">Amino-acid transport</keyword>
<keyword evidence="2" id="KW-0813">Transport</keyword>
<feature type="transmembrane region" description="Helical" evidence="9">
    <location>
        <begin position="12"/>
        <end position="31"/>
    </location>
</feature>
<evidence type="ECO:0000256" key="7">
    <source>
        <dbReference type="ARBA" id="ARBA00023136"/>
    </source>
</evidence>
<keyword evidence="7 9" id="KW-0472">Membrane</keyword>
<evidence type="ECO:0000256" key="8">
    <source>
        <dbReference type="ARBA" id="ARBA00037998"/>
    </source>
</evidence>
<dbReference type="PANTHER" id="PTHR11795">
    <property type="entry name" value="BRANCHED-CHAIN AMINO ACID TRANSPORT SYSTEM PERMEASE PROTEIN LIVH"/>
    <property type="match status" value="1"/>
</dbReference>
<comment type="caution">
    <text evidence="10">The sequence shown here is derived from an EMBL/GenBank/DDBJ whole genome shotgun (WGS) entry which is preliminary data.</text>
</comment>
<dbReference type="EMBL" id="VUMS01000021">
    <property type="protein sequence ID" value="MST67256.1"/>
    <property type="molecule type" value="Genomic_DNA"/>
</dbReference>
<dbReference type="RefSeq" id="WP_154432690.1">
    <property type="nucleotide sequence ID" value="NZ_VUMS01000021.1"/>
</dbReference>
<keyword evidence="4 9" id="KW-0812">Transmembrane</keyword>
<reference evidence="10 11" key="1">
    <citation type="submission" date="2019-08" db="EMBL/GenBank/DDBJ databases">
        <title>In-depth cultivation of the pig gut microbiome towards novel bacterial diversity and tailored functional studies.</title>
        <authorList>
            <person name="Wylensek D."/>
            <person name="Hitch T.C.A."/>
            <person name="Clavel T."/>
        </authorList>
    </citation>
    <scope>NUCLEOTIDE SEQUENCE [LARGE SCALE GENOMIC DNA]</scope>
    <source>
        <strain evidence="10 11">BSM-380-WT-5A</strain>
    </source>
</reference>
<evidence type="ECO:0000256" key="1">
    <source>
        <dbReference type="ARBA" id="ARBA00004651"/>
    </source>
</evidence>
<feature type="transmembrane region" description="Helical" evidence="9">
    <location>
        <begin position="144"/>
        <end position="164"/>
    </location>
</feature>
<dbReference type="Proteomes" id="UP000440513">
    <property type="component" value="Unassembled WGS sequence"/>
</dbReference>
<dbReference type="InterPro" id="IPR001851">
    <property type="entry name" value="ABC_transp_permease"/>
</dbReference>